<name>A0ABM8GW83_9MICO</name>
<reference evidence="2" key="1">
    <citation type="journal article" date="2019" name="Int. J. Syst. Evol. Microbiol.">
        <title>The Global Catalogue of Microorganisms (GCM) 10K type strain sequencing project: providing services to taxonomists for standard genome sequencing and annotation.</title>
        <authorList>
            <consortium name="The Broad Institute Genomics Platform"/>
            <consortium name="The Broad Institute Genome Sequencing Center for Infectious Disease"/>
            <person name="Wu L."/>
            <person name="Ma J."/>
        </authorList>
    </citation>
    <scope>NUCLEOTIDE SEQUENCE [LARGE SCALE GENOMIC DNA]</scope>
    <source>
        <strain evidence="2">NBRC 108728</strain>
    </source>
</reference>
<organism evidence="1 2">
    <name type="scientific">Frondihabitans sucicola</name>
    <dbReference type="NCBI Taxonomy" id="1268041"/>
    <lineage>
        <taxon>Bacteria</taxon>
        <taxon>Bacillati</taxon>
        <taxon>Actinomycetota</taxon>
        <taxon>Actinomycetes</taxon>
        <taxon>Micrococcales</taxon>
        <taxon>Microbacteriaceae</taxon>
        <taxon>Frondihabitans</taxon>
    </lineage>
</organism>
<dbReference type="Proteomes" id="UP001321486">
    <property type="component" value="Plasmid pNBRC108728a"/>
</dbReference>
<evidence type="ECO:0000313" key="1">
    <source>
        <dbReference type="EMBL" id="BDZ52642.1"/>
    </source>
</evidence>
<keyword evidence="2" id="KW-1185">Reference proteome</keyword>
<protein>
    <submittedName>
        <fullName evidence="1">Uncharacterized protein</fullName>
    </submittedName>
</protein>
<dbReference type="RefSeq" id="WP_286346924.1">
    <property type="nucleotide sequence ID" value="NZ_AP027733.1"/>
</dbReference>
<geneLocation type="plasmid" evidence="1 2">
    <name>pNBRC108728a</name>
</geneLocation>
<evidence type="ECO:0000313" key="2">
    <source>
        <dbReference type="Proteomes" id="UP001321486"/>
    </source>
</evidence>
<keyword evidence="1" id="KW-0614">Plasmid</keyword>
<dbReference type="EMBL" id="AP027733">
    <property type="protein sequence ID" value="BDZ52642.1"/>
    <property type="molecule type" value="Genomic_DNA"/>
</dbReference>
<accession>A0ABM8GW83</accession>
<gene>
    <name evidence="1" type="ORF">GCM10025867_48830</name>
</gene>
<sequence>MPRTIHAPLPAVRPTCIAEPARGRIDRSWGSVDVALTDGVVGRLHVDSGCVFLLDVDSPETDTTPLLPGVAPQLATFLGDLYVGATARLGRRRSAKLLAS</sequence>
<proteinExistence type="predicted"/>